<dbReference type="PANTHER" id="PTHR33571:SF12">
    <property type="entry name" value="BSL3053 PROTEIN"/>
    <property type="match status" value="1"/>
</dbReference>
<dbReference type="InterPro" id="IPR002934">
    <property type="entry name" value="Polymerase_NTP_transf_dom"/>
</dbReference>
<dbReference type="EMBL" id="FXUV02000036">
    <property type="protein sequence ID" value="SNB75692.1"/>
    <property type="molecule type" value="Genomic_DNA"/>
</dbReference>
<keyword evidence="7" id="KW-0067">ATP-binding</keyword>
<accession>A0A238HH21</accession>
<keyword evidence="2" id="KW-1277">Toxin-antitoxin system</keyword>
<evidence type="ECO:0000259" key="10">
    <source>
        <dbReference type="Pfam" id="PF01909"/>
    </source>
</evidence>
<evidence type="ECO:0000256" key="2">
    <source>
        <dbReference type="ARBA" id="ARBA00022649"/>
    </source>
</evidence>
<dbReference type="OrthoDB" id="561385at2"/>
<evidence type="ECO:0000256" key="3">
    <source>
        <dbReference type="ARBA" id="ARBA00022679"/>
    </source>
</evidence>
<dbReference type="InterPro" id="IPR052038">
    <property type="entry name" value="Type-VII_TA_antitoxin"/>
</dbReference>
<dbReference type="GO" id="GO:0005524">
    <property type="term" value="F:ATP binding"/>
    <property type="evidence" value="ECO:0007669"/>
    <property type="project" value="UniProtKB-KW"/>
</dbReference>
<sequence>MKPSQILQQHRQQIHSIILQHRAQNPRVFGSVAQGLENENSDLDILIEPQKGMALFDLGAIRSELIELTGMEVDIHTPKSLPDSFREIVLRESLVL</sequence>
<evidence type="ECO:0000256" key="4">
    <source>
        <dbReference type="ARBA" id="ARBA00022695"/>
    </source>
</evidence>
<evidence type="ECO:0000256" key="7">
    <source>
        <dbReference type="ARBA" id="ARBA00022840"/>
    </source>
</evidence>
<keyword evidence="3 11" id="KW-0808">Transferase</keyword>
<dbReference type="InterPro" id="IPR043519">
    <property type="entry name" value="NT_sf"/>
</dbReference>
<evidence type="ECO:0000256" key="8">
    <source>
        <dbReference type="ARBA" id="ARBA00022842"/>
    </source>
</evidence>
<dbReference type="SUPFAM" id="SSF81301">
    <property type="entry name" value="Nucleotidyltransferase"/>
    <property type="match status" value="1"/>
</dbReference>
<evidence type="ECO:0000256" key="1">
    <source>
        <dbReference type="ARBA" id="ARBA00001946"/>
    </source>
</evidence>
<dbReference type="GO" id="GO:0016779">
    <property type="term" value="F:nucleotidyltransferase activity"/>
    <property type="evidence" value="ECO:0007669"/>
    <property type="project" value="UniProtKB-KW"/>
</dbReference>
<evidence type="ECO:0000313" key="12">
    <source>
        <dbReference type="EMBL" id="SNB75692.1"/>
    </source>
</evidence>
<dbReference type="STRING" id="1522312.GCA_900177895_00839"/>
<dbReference type="PANTHER" id="PTHR33571">
    <property type="entry name" value="SSL8005 PROTEIN"/>
    <property type="match status" value="1"/>
</dbReference>
<evidence type="ECO:0000313" key="13">
    <source>
        <dbReference type="Proteomes" id="UP000215450"/>
    </source>
</evidence>
<evidence type="ECO:0000313" key="11">
    <source>
        <dbReference type="EMBL" id="SMQ12787.1"/>
    </source>
</evidence>
<protein>
    <submittedName>
        <fullName evidence="11">Nucleotidyltransferase domain protein</fullName>
    </submittedName>
</protein>
<dbReference type="Proteomes" id="UP000215450">
    <property type="component" value="Unassembled WGS sequence"/>
</dbReference>
<dbReference type="EMBL" id="FXUV01000031">
    <property type="protein sequence ID" value="SMQ12787.1"/>
    <property type="molecule type" value="Genomic_DNA"/>
</dbReference>
<evidence type="ECO:0000256" key="9">
    <source>
        <dbReference type="ARBA" id="ARBA00038276"/>
    </source>
</evidence>
<feature type="domain" description="Polymerase nucleotidyl transferase" evidence="10">
    <location>
        <begin position="28"/>
        <end position="92"/>
    </location>
</feature>
<keyword evidence="6" id="KW-0547">Nucleotide-binding</keyword>
<comment type="cofactor">
    <cofactor evidence="1">
        <name>Mg(2+)</name>
        <dbReference type="ChEBI" id="CHEBI:18420"/>
    </cofactor>
</comment>
<dbReference type="GeneID" id="83624886"/>
<reference evidence="11" key="1">
    <citation type="submission" date="2017-05" db="EMBL/GenBank/DDBJ databases">
        <authorList>
            <person name="Song R."/>
            <person name="Chenine A.L."/>
            <person name="Ruprecht R.M."/>
        </authorList>
    </citation>
    <scope>NUCLEOTIDE SEQUENCE</scope>
    <source>
        <strain evidence="11">Kingella_eburonensis</strain>
    </source>
</reference>
<name>A0A238HH21_9NEIS</name>
<dbReference type="RefSeq" id="WP_032137478.1">
    <property type="nucleotide sequence ID" value="NZ_CCNJ01000053.1"/>
</dbReference>
<evidence type="ECO:0000256" key="6">
    <source>
        <dbReference type="ARBA" id="ARBA00022741"/>
    </source>
</evidence>
<organism evidence="11">
    <name type="scientific">Kingella negevensis</name>
    <dbReference type="NCBI Taxonomy" id="1522312"/>
    <lineage>
        <taxon>Bacteria</taxon>
        <taxon>Pseudomonadati</taxon>
        <taxon>Pseudomonadota</taxon>
        <taxon>Betaproteobacteria</taxon>
        <taxon>Neisseriales</taxon>
        <taxon>Neisseriaceae</taxon>
        <taxon>Kingella</taxon>
    </lineage>
</organism>
<keyword evidence="8" id="KW-0460">Magnesium</keyword>
<dbReference type="Gene3D" id="3.30.460.10">
    <property type="entry name" value="Beta Polymerase, domain 2"/>
    <property type="match status" value="1"/>
</dbReference>
<gene>
    <name evidence="11" type="ORF">KEBURONENSIS_01603</name>
    <name evidence="12" type="ORF">KEBURONENSIS_01612</name>
</gene>
<proteinExistence type="inferred from homology"/>
<reference evidence="12 13" key="2">
    <citation type="submission" date="2017-06" db="EMBL/GenBank/DDBJ databases">
        <authorList>
            <person name="Kim H.J."/>
            <person name="Triplett B.A."/>
        </authorList>
    </citation>
    <scope>NUCLEOTIDE SEQUENCE [LARGE SCALE GENOMIC DNA]</scope>
    <source>
        <strain evidence="12">Kingella_eburonensis</strain>
    </source>
</reference>
<keyword evidence="5" id="KW-0479">Metal-binding</keyword>
<keyword evidence="13" id="KW-1185">Reference proteome</keyword>
<dbReference type="CDD" id="cd05403">
    <property type="entry name" value="NT_KNTase_like"/>
    <property type="match status" value="1"/>
</dbReference>
<dbReference type="GO" id="GO:0046872">
    <property type="term" value="F:metal ion binding"/>
    <property type="evidence" value="ECO:0007669"/>
    <property type="project" value="UniProtKB-KW"/>
</dbReference>
<keyword evidence="4" id="KW-0548">Nucleotidyltransferase</keyword>
<comment type="similarity">
    <text evidence="9">Belongs to the MntA antitoxin family.</text>
</comment>
<dbReference type="Pfam" id="PF01909">
    <property type="entry name" value="NTP_transf_2"/>
    <property type="match status" value="1"/>
</dbReference>
<dbReference type="AlphaFoldDB" id="A0A238HH21"/>
<evidence type="ECO:0000256" key="5">
    <source>
        <dbReference type="ARBA" id="ARBA00022723"/>
    </source>
</evidence>